<evidence type="ECO:0000256" key="9">
    <source>
        <dbReference type="ARBA" id="ARBA00023204"/>
    </source>
</evidence>
<evidence type="ECO:0000256" key="6">
    <source>
        <dbReference type="ARBA" id="ARBA00022839"/>
    </source>
</evidence>
<comment type="catalytic activity">
    <reaction evidence="14">
        <text>ATP + H2O = ADP + phosphate + H(+)</text>
        <dbReference type="Rhea" id="RHEA:13065"/>
        <dbReference type="ChEBI" id="CHEBI:15377"/>
        <dbReference type="ChEBI" id="CHEBI:15378"/>
        <dbReference type="ChEBI" id="CHEBI:30616"/>
        <dbReference type="ChEBI" id="CHEBI:43474"/>
        <dbReference type="ChEBI" id="CHEBI:456216"/>
        <dbReference type="EC" id="5.6.2.4"/>
    </reaction>
</comment>
<dbReference type="Gene3D" id="3.90.320.10">
    <property type="match status" value="1"/>
</dbReference>
<dbReference type="PROSITE" id="PS51217">
    <property type="entry name" value="UVRD_HELICASE_CTER"/>
    <property type="match status" value="1"/>
</dbReference>
<dbReference type="PANTHER" id="PTHR11070">
    <property type="entry name" value="UVRD / RECB / PCRA DNA HELICASE FAMILY MEMBER"/>
    <property type="match status" value="1"/>
</dbReference>
<dbReference type="GO" id="GO:0033202">
    <property type="term" value="C:DNA helicase complex"/>
    <property type="evidence" value="ECO:0007669"/>
    <property type="project" value="TreeGrafter"/>
</dbReference>
<dbReference type="InterPro" id="IPR011604">
    <property type="entry name" value="PDDEXK-like_dom_sf"/>
</dbReference>
<reference evidence="19" key="1">
    <citation type="submission" date="2024-06" db="EMBL/GenBank/DDBJ databases">
        <title>Methylostella associata gen. nov., sp. nov., a novel Ancalomicrobiaceae-affiliated facultatively methylotrophic bacteria that feed on methanotrophs of the genus Methylococcus.</title>
        <authorList>
            <person name="Saltykova V."/>
            <person name="Danilova O.V."/>
            <person name="Oshkin I.Y."/>
            <person name="Belova S.E."/>
            <person name="Pimenov N.V."/>
            <person name="Dedysh S.N."/>
        </authorList>
    </citation>
    <scope>NUCLEOTIDE SEQUENCE</scope>
    <source>
        <strain evidence="19">S20</strain>
    </source>
</reference>
<keyword evidence="2 15" id="KW-0547">Nucleotide-binding</keyword>
<evidence type="ECO:0000256" key="7">
    <source>
        <dbReference type="ARBA" id="ARBA00022840"/>
    </source>
</evidence>
<dbReference type="Gene3D" id="1.10.486.10">
    <property type="entry name" value="PCRA, domain 4"/>
    <property type="match status" value="1"/>
</dbReference>
<dbReference type="GO" id="GO:0003677">
    <property type="term" value="F:DNA binding"/>
    <property type="evidence" value="ECO:0007669"/>
    <property type="project" value="UniProtKB-KW"/>
</dbReference>
<evidence type="ECO:0000259" key="18">
    <source>
        <dbReference type="PROSITE" id="PS51217"/>
    </source>
</evidence>
<dbReference type="KEGG" id="mflg:ABS361_15525"/>
<keyword evidence="8" id="KW-0238">DNA-binding</keyword>
<keyword evidence="4 15" id="KW-0378">Hydrolase</keyword>
<evidence type="ECO:0000256" key="12">
    <source>
        <dbReference type="ARBA" id="ARBA00034808"/>
    </source>
</evidence>
<proteinExistence type="predicted"/>
<gene>
    <name evidence="19" type="primary">addA</name>
    <name evidence="19" type="ORF">ABS361_15525</name>
</gene>
<dbReference type="SUPFAM" id="SSF52980">
    <property type="entry name" value="Restriction endonuclease-like"/>
    <property type="match status" value="1"/>
</dbReference>
<evidence type="ECO:0000256" key="11">
    <source>
        <dbReference type="ARBA" id="ARBA00034617"/>
    </source>
</evidence>
<dbReference type="PROSITE" id="PS51198">
    <property type="entry name" value="UVRD_HELICASE_ATP_BIND"/>
    <property type="match status" value="1"/>
</dbReference>
<dbReference type="PANTHER" id="PTHR11070:SF2">
    <property type="entry name" value="ATP-DEPENDENT DNA HELICASE SRS2"/>
    <property type="match status" value="1"/>
</dbReference>
<dbReference type="InterPro" id="IPR014151">
    <property type="entry name" value="DNA_helicase_AddA"/>
</dbReference>
<dbReference type="GO" id="GO:0005524">
    <property type="term" value="F:ATP binding"/>
    <property type="evidence" value="ECO:0007669"/>
    <property type="project" value="UniProtKB-UniRule"/>
</dbReference>
<evidence type="ECO:0000259" key="17">
    <source>
        <dbReference type="PROSITE" id="PS51198"/>
    </source>
</evidence>
<keyword evidence="6" id="KW-0269">Exonuclease</keyword>
<dbReference type="GO" id="GO:0000725">
    <property type="term" value="P:recombinational repair"/>
    <property type="evidence" value="ECO:0007669"/>
    <property type="project" value="TreeGrafter"/>
</dbReference>
<dbReference type="InterPro" id="IPR011335">
    <property type="entry name" value="Restrct_endonuc-II-like"/>
</dbReference>
<feature type="region of interest" description="Disordered" evidence="16">
    <location>
        <begin position="1"/>
        <end position="24"/>
    </location>
</feature>
<keyword evidence="7 15" id="KW-0067">ATP-binding</keyword>
<dbReference type="EC" id="5.6.2.4" evidence="12"/>
<evidence type="ECO:0000256" key="15">
    <source>
        <dbReference type="PROSITE-ProRule" id="PRU00560"/>
    </source>
</evidence>
<protein>
    <recommendedName>
        <fullName evidence="12">DNA 3'-5' helicase</fullName>
        <ecNumber evidence="12">5.6.2.4</ecNumber>
    </recommendedName>
    <alternativeName>
        <fullName evidence="13">DNA 3'-5' helicase II</fullName>
    </alternativeName>
</protein>
<accession>A0AAU7X6D1</accession>
<evidence type="ECO:0000256" key="16">
    <source>
        <dbReference type="SAM" id="MobiDB-lite"/>
    </source>
</evidence>
<dbReference type="Pfam" id="PF00580">
    <property type="entry name" value="UvrD-helicase"/>
    <property type="match status" value="2"/>
</dbReference>
<dbReference type="GO" id="GO:0043138">
    <property type="term" value="F:3'-5' DNA helicase activity"/>
    <property type="evidence" value="ECO:0007669"/>
    <property type="project" value="UniProtKB-EC"/>
</dbReference>
<keyword evidence="5 15" id="KW-0347">Helicase</keyword>
<feature type="domain" description="UvrD-like helicase ATP-binding" evidence="17">
    <location>
        <begin position="10"/>
        <end position="496"/>
    </location>
</feature>
<dbReference type="Gene3D" id="3.40.50.300">
    <property type="entry name" value="P-loop containing nucleotide triphosphate hydrolases"/>
    <property type="match status" value="3"/>
</dbReference>
<dbReference type="NCBIfam" id="TIGR02784">
    <property type="entry name" value="addA_alphas"/>
    <property type="match status" value="1"/>
</dbReference>
<feature type="binding site" evidence="15">
    <location>
        <begin position="31"/>
        <end position="38"/>
    </location>
    <ligand>
        <name>ATP</name>
        <dbReference type="ChEBI" id="CHEBI:30616"/>
    </ligand>
</feature>
<dbReference type="SUPFAM" id="SSF52540">
    <property type="entry name" value="P-loop containing nucleoside triphosphate hydrolases"/>
    <property type="match status" value="1"/>
</dbReference>
<dbReference type="GO" id="GO:0004527">
    <property type="term" value="F:exonuclease activity"/>
    <property type="evidence" value="ECO:0007669"/>
    <property type="project" value="UniProtKB-KW"/>
</dbReference>
<evidence type="ECO:0000256" key="2">
    <source>
        <dbReference type="ARBA" id="ARBA00022741"/>
    </source>
</evidence>
<evidence type="ECO:0000256" key="4">
    <source>
        <dbReference type="ARBA" id="ARBA00022801"/>
    </source>
</evidence>
<dbReference type="EMBL" id="CP158568">
    <property type="protein sequence ID" value="XBY43488.1"/>
    <property type="molecule type" value="Genomic_DNA"/>
</dbReference>
<dbReference type="Pfam" id="PF12705">
    <property type="entry name" value="PDDEXK_1"/>
    <property type="match status" value="1"/>
</dbReference>
<keyword evidence="3" id="KW-0227">DNA damage</keyword>
<evidence type="ECO:0000256" key="14">
    <source>
        <dbReference type="ARBA" id="ARBA00048988"/>
    </source>
</evidence>
<dbReference type="RefSeq" id="WP_407048589.1">
    <property type="nucleotide sequence ID" value="NZ_CP158568.1"/>
</dbReference>
<evidence type="ECO:0000256" key="1">
    <source>
        <dbReference type="ARBA" id="ARBA00022722"/>
    </source>
</evidence>
<evidence type="ECO:0000256" key="3">
    <source>
        <dbReference type="ARBA" id="ARBA00022763"/>
    </source>
</evidence>
<dbReference type="GO" id="GO:0005829">
    <property type="term" value="C:cytosol"/>
    <property type="evidence" value="ECO:0007669"/>
    <property type="project" value="TreeGrafter"/>
</dbReference>
<dbReference type="InterPro" id="IPR027417">
    <property type="entry name" value="P-loop_NTPase"/>
</dbReference>
<feature type="domain" description="UvrD-like helicase C-terminal" evidence="18">
    <location>
        <begin position="527"/>
        <end position="803"/>
    </location>
</feature>
<sequence length="1172" mass="126346">MNVAMPPSASPSGPTAQHRAGDPTASAWVSANAGSGKTYVLSRRVIRLLLAGADPSRLLCLTFTKAAAATMSNRVFAELARFTTLDETRLAAALTDIDGLAPSRDKLAVARRLFARAIETPGGLKIQTIHAFCERILQQFPLEADLGANFEILEEAVSRDLVRRATEAVIVAAAASGPDTPLGAAFGLLIDRLGEFGFHDALGAVVLKRHALRAWIRFGDNLDAALALVPDALGLPKGTTRAAVEAEIAASPHFDPAFLSRLVDALTASGTNDQKFAERLIAARDAAQPALKAALWRAVFHKADGGAYAATSLGTKKIRETFADLGARCDAEIARLAPLCDRLAALDTADVTGALIRLGDAVVTHYEAAKSARGALDFDDLIGRTADLMSRSDGAAWVQYKLDQGIDHILVDEAQDTSPAQWEIVHALTQEFFAGRGAREGVRTVFAVGDEKQSIYSFQGAAPEEFAANRSRFRANTEAAGLVFENVQLFVSFRSNQDVLSAVDTVFARSGLVARLLSDPKDYADHTANRAAAPGYVEVWPLIEKSGIEEPQDWISPVDRATDASPHVRLARRIADEIAAMTAPGVRLEGTGKPIRFGDILILVRSRGPFVDAMNRILKEKRLPVAGQDRLDLVSHIAVKDLIALGRVMLLPEDDLSLAVVLKSPLFGWSEDALYRVAAERDKDRDSLADALAKAADTDPLAAAAHERLEAWRALAVGARPYEFYMRVLSADGGRRRILARLGGEAEDVIDEFVALALAHEATGAPSLIAFLENLVAASPEVKREMDETRDEVRVMTVHGAKGLEAPVVFLVDNTRPPHEAKHDPKLVGLPSSAVPGAPEVLVLNLGKDGAPAPVRDVIEARREVGRAEYARLLYVGMTRAADRLYVCGHTTKKPDDDCWYQVVARALEPDWTPIERDGEVVAWRWRRTDFEPVAPTLAKDAAAARDHGRPDWLDRPAPGIDGLDRLTPSTALAEIATKEALPTYPPRSALDAALAPESVELLRGKLVHKLLETLPGMASETRRAAAGRYLARAGARLDETERTAILAEVLAILDDPAFAAAFGPDSRAEVPIVGTLLRAGGRRYAVSGQIDRLGLVDGRIQIVDYKTNRDPKLGGDNVPETYVVQMALYRRLLRETFPGRAIEAAILWTTVPALVPVPAARLDAAEAKLAL</sequence>
<name>A0AAU7X6D1_9HYPH</name>
<evidence type="ECO:0000256" key="5">
    <source>
        <dbReference type="ARBA" id="ARBA00022806"/>
    </source>
</evidence>
<organism evidence="19">
    <name type="scientific">Methyloraptor flagellatus</name>
    <dbReference type="NCBI Taxonomy" id="3162530"/>
    <lineage>
        <taxon>Bacteria</taxon>
        <taxon>Pseudomonadati</taxon>
        <taxon>Pseudomonadota</taxon>
        <taxon>Alphaproteobacteria</taxon>
        <taxon>Hyphomicrobiales</taxon>
        <taxon>Ancalomicrobiaceae</taxon>
        <taxon>Methyloraptor</taxon>
    </lineage>
</organism>
<dbReference type="InterPro" id="IPR038726">
    <property type="entry name" value="PDDEXK_AddAB-type"/>
</dbReference>
<evidence type="ECO:0000256" key="8">
    <source>
        <dbReference type="ARBA" id="ARBA00023125"/>
    </source>
</evidence>
<evidence type="ECO:0000256" key="13">
    <source>
        <dbReference type="ARBA" id="ARBA00034923"/>
    </source>
</evidence>
<dbReference type="InterPro" id="IPR014016">
    <property type="entry name" value="UvrD-like_ATP-bd"/>
</dbReference>
<dbReference type="AlphaFoldDB" id="A0AAU7X6D1"/>
<evidence type="ECO:0000313" key="19">
    <source>
        <dbReference type="EMBL" id="XBY43488.1"/>
    </source>
</evidence>
<keyword evidence="10" id="KW-0413">Isomerase</keyword>
<dbReference type="Gene3D" id="3.30.160.800">
    <property type="match status" value="1"/>
</dbReference>
<keyword evidence="1" id="KW-0540">Nuclease</keyword>
<keyword evidence="9" id="KW-0234">DNA repair</keyword>
<dbReference type="InterPro" id="IPR014017">
    <property type="entry name" value="DNA_helicase_UvrD-like_C"/>
</dbReference>
<evidence type="ECO:0000256" key="10">
    <source>
        <dbReference type="ARBA" id="ARBA00023235"/>
    </source>
</evidence>
<dbReference type="InterPro" id="IPR000212">
    <property type="entry name" value="DNA_helicase_UvrD/REP"/>
</dbReference>
<dbReference type="Pfam" id="PF13361">
    <property type="entry name" value="UvrD_C"/>
    <property type="match status" value="1"/>
</dbReference>
<comment type="catalytic activity">
    <reaction evidence="11">
        <text>Couples ATP hydrolysis with the unwinding of duplex DNA by translocating in the 3'-5' direction.</text>
        <dbReference type="EC" id="5.6.2.4"/>
    </reaction>
</comment>